<evidence type="ECO:0000313" key="3">
    <source>
        <dbReference type="EMBL" id="PNT71240.1"/>
    </source>
</evidence>
<dbReference type="InterPro" id="IPR039266">
    <property type="entry name" value="EN-1/SPM"/>
</dbReference>
<dbReference type="InterPro" id="IPR004252">
    <property type="entry name" value="Probable_transposase_24"/>
</dbReference>
<feature type="region of interest" description="Disordered" evidence="2">
    <location>
        <begin position="1"/>
        <end position="40"/>
    </location>
</feature>
<feature type="region of interest" description="Disordered" evidence="2">
    <location>
        <begin position="227"/>
        <end position="246"/>
    </location>
</feature>
<feature type="compositionally biased region" description="Basic residues" evidence="2">
    <location>
        <begin position="461"/>
        <end position="478"/>
    </location>
</feature>
<feature type="compositionally biased region" description="Low complexity" evidence="2">
    <location>
        <begin position="947"/>
        <end position="965"/>
    </location>
</feature>
<dbReference type="GO" id="GO:0032196">
    <property type="term" value="P:transposition"/>
    <property type="evidence" value="ECO:0007669"/>
    <property type="project" value="InterPro"/>
</dbReference>
<feature type="compositionally biased region" description="Polar residues" evidence="2">
    <location>
        <begin position="440"/>
        <end position="449"/>
    </location>
</feature>
<keyword evidence="1" id="KW-0175">Coiled coil</keyword>
<dbReference type="AlphaFoldDB" id="A0A2K2DAD0"/>
<dbReference type="OrthoDB" id="692026at2759"/>
<reference evidence="4" key="3">
    <citation type="submission" date="2018-08" db="UniProtKB">
        <authorList>
            <consortium name="EnsemblPlants"/>
        </authorList>
    </citation>
    <scope>IDENTIFICATION</scope>
    <source>
        <strain evidence="4">cv. Bd21</strain>
    </source>
</reference>
<feature type="compositionally biased region" description="Gly residues" evidence="2">
    <location>
        <begin position="971"/>
        <end position="982"/>
    </location>
</feature>
<feature type="compositionally biased region" description="Basic and acidic residues" evidence="2">
    <location>
        <begin position="170"/>
        <end position="185"/>
    </location>
</feature>
<feature type="region of interest" description="Disordered" evidence="2">
    <location>
        <begin position="359"/>
        <end position="393"/>
    </location>
</feature>
<feature type="compositionally biased region" description="Polar residues" evidence="2">
    <location>
        <begin position="231"/>
        <end position="246"/>
    </location>
</feature>
<proteinExistence type="predicted"/>
<dbReference type="Gramene" id="PNT71240">
    <property type="protein sequence ID" value="PNT71240"/>
    <property type="gene ID" value="BRADI_2g25160v3"/>
</dbReference>
<feature type="compositionally biased region" description="Basic residues" evidence="2">
    <location>
        <begin position="186"/>
        <end position="203"/>
    </location>
</feature>
<feature type="compositionally biased region" description="Basic and acidic residues" evidence="2">
    <location>
        <begin position="732"/>
        <end position="745"/>
    </location>
</feature>
<name>A0A2K2DAD0_BRADI</name>
<dbReference type="EnsemblPlants" id="PNT71240">
    <property type="protein sequence ID" value="PNT71240"/>
    <property type="gene ID" value="BRADI_2g25160v3"/>
</dbReference>
<dbReference type="ExpressionAtlas" id="A0A2K2DAD0">
    <property type="expression patterns" value="baseline"/>
</dbReference>
<dbReference type="PANTHER" id="PTHR33157">
    <property type="entry name" value="AUTONOMOUS TRANSPOSABLE ELEMENT EN-1 MOSAIC PROTEIN-RELATED"/>
    <property type="match status" value="1"/>
</dbReference>
<feature type="region of interest" description="Disordered" evidence="2">
    <location>
        <begin position="732"/>
        <end position="753"/>
    </location>
</feature>
<feature type="compositionally biased region" description="Polar residues" evidence="2">
    <location>
        <begin position="110"/>
        <end position="124"/>
    </location>
</feature>
<feature type="compositionally biased region" description="Polar residues" evidence="2">
    <location>
        <begin position="1"/>
        <end position="16"/>
    </location>
</feature>
<evidence type="ECO:0000256" key="2">
    <source>
        <dbReference type="SAM" id="MobiDB-lite"/>
    </source>
</evidence>
<feature type="region of interest" description="Disordered" evidence="2">
    <location>
        <begin position="410"/>
        <end position="531"/>
    </location>
</feature>
<sequence length="982" mass="109388">MPTHSESQGWHPNQSVYKDEPFRFNSSRADKKIPTHSGNVNEVAYSHSDSVHVEDSHIDPLHEITTRPSKNKSRIQSFFLKQNRIQSSHAEKVHQGSSSQATPVLQTQSGCSAYSDHTNQSQERFPSDIITRHGKQKTTVAPRNIGKQLIEHLDQATHEQNARGTSSDGAHADQVHVEPDSSRWNEKRKRSKQSSGGNRKRAHLMNSSSEGIHLRRSSRLAKMPTAPIDAQPTQPLNSPPHENQSYNQDITGIIANMTSSSTPQQQVPQTSCNELDGVHANTQPSSSNHGALQPECITNRYSMSYDSWCEHDIPREGSCSADVLSVQLQTSERVTDGQQAHRLSSRENNLEQVDIELNRNSVATHGRHQRKGSVSTSNEAEQDGIPSTSGTRQHMTLAASCRRLAASMPAVNSSSAPGGALSSELEGDNPSLLPYGTSPVVPSQLNDASQPDVLSASVHPSSKKRKVRGQSSKRRKQHGPSELVEPCTQSDSHSKSPDPTQELAGPTELRHDVPDCATPRNEHQHDDADYGGDGGIETVTIEKRWCHSLPNVPSDEEEKPILTPVGDTMWLVHPLYKNARLPNGVIGCIVRERYPGMVKYKGSNQHAENWRHYAVAPDPLGEKQNLLERISADFWARYRWKDGFEAHAQLVVNNVIKKEVQQLIYSARIHAVLDYFKKFRGIKIVAQEARAKYLSQEEYMKVMPYWTQACPAAWESLARKWSSEIWKEKSMESRKRRNMNREPGHRQGSSSLLRLCQKKGEKEGRDVTPIEAYLYGHRNKDSSNPSNSCDDPALQRLEAYKEAVLEIHGPDYDWINSSIDSEAVYKVCRGKPHGRWLIFNGLVNSKEILADAKSQGLKTRPTQARQQGVSDVEERFSRLLEEKLQQVEESRQARDEEVKQQMKQELQEHVAAAIQSTNEYWLTCLQNYTRQTGANISLPPPFPILRPSSQPGTSASSSSAQGTPQDASGVSGSGSEPGAGDI</sequence>
<feature type="compositionally biased region" description="Polar residues" evidence="2">
    <location>
        <begin position="372"/>
        <end position="393"/>
    </location>
</feature>
<dbReference type="Proteomes" id="UP000008810">
    <property type="component" value="Chromosome 2"/>
</dbReference>
<organism evidence="3">
    <name type="scientific">Brachypodium distachyon</name>
    <name type="common">Purple false brome</name>
    <name type="synonym">Trachynia distachya</name>
    <dbReference type="NCBI Taxonomy" id="15368"/>
    <lineage>
        <taxon>Eukaryota</taxon>
        <taxon>Viridiplantae</taxon>
        <taxon>Streptophyta</taxon>
        <taxon>Embryophyta</taxon>
        <taxon>Tracheophyta</taxon>
        <taxon>Spermatophyta</taxon>
        <taxon>Magnoliopsida</taxon>
        <taxon>Liliopsida</taxon>
        <taxon>Poales</taxon>
        <taxon>Poaceae</taxon>
        <taxon>BOP clade</taxon>
        <taxon>Pooideae</taxon>
        <taxon>Stipodae</taxon>
        <taxon>Brachypodieae</taxon>
        <taxon>Brachypodium</taxon>
    </lineage>
</organism>
<accession>A0A2K2DAD0</accession>
<feature type="region of interest" description="Disordered" evidence="2">
    <location>
        <begin position="938"/>
        <end position="982"/>
    </location>
</feature>
<evidence type="ECO:0000313" key="4">
    <source>
        <dbReference type="EnsemblPlants" id="PNT71240"/>
    </source>
</evidence>
<feature type="region of interest" description="Disordered" evidence="2">
    <location>
        <begin position="110"/>
        <end position="142"/>
    </location>
</feature>
<feature type="compositionally biased region" description="Basic and acidic residues" evidence="2">
    <location>
        <begin position="508"/>
        <end position="528"/>
    </location>
</feature>
<dbReference type="Pfam" id="PF03004">
    <property type="entry name" value="Transposase_24"/>
    <property type="match status" value="1"/>
</dbReference>
<feature type="region of interest" description="Disordered" evidence="2">
    <location>
        <begin position="332"/>
        <end position="351"/>
    </location>
</feature>
<dbReference type="PANTHER" id="PTHR33157:SF12">
    <property type="entry name" value="TRANSPOSASE TNP1_EN_SPM-LIKE DOMAIN-CONTAINING PROTEIN"/>
    <property type="match status" value="1"/>
</dbReference>
<dbReference type="EMBL" id="CM000881">
    <property type="protein sequence ID" value="PNT71240.1"/>
    <property type="molecule type" value="Genomic_DNA"/>
</dbReference>
<feature type="compositionally biased region" description="Basic and acidic residues" evidence="2">
    <location>
        <begin position="17"/>
        <end position="33"/>
    </location>
</feature>
<evidence type="ECO:0000256" key="1">
    <source>
        <dbReference type="SAM" id="Coils"/>
    </source>
</evidence>
<keyword evidence="5" id="KW-1185">Reference proteome</keyword>
<protein>
    <submittedName>
        <fullName evidence="3 4">Uncharacterized protein</fullName>
    </submittedName>
</protein>
<feature type="coiled-coil region" evidence="1">
    <location>
        <begin position="877"/>
        <end position="904"/>
    </location>
</feature>
<feature type="region of interest" description="Disordered" evidence="2">
    <location>
        <begin position="156"/>
        <end position="216"/>
    </location>
</feature>
<gene>
    <name evidence="4" type="primary">LOC112270886</name>
    <name evidence="3" type="ORF">BRADI_2g25160v3</name>
</gene>
<reference evidence="3 4" key="1">
    <citation type="journal article" date="2010" name="Nature">
        <title>Genome sequencing and analysis of the model grass Brachypodium distachyon.</title>
        <authorList>
            <consortium name="International Brachypodium Initiative"/>
        </authorList>
    </citation>
    <scope>NUCLEOTIDE SEQUENCE [LARGE SCALE GENOMIC DNA]</scope>
    <source>
        <strain evidence="3 4">Bd21</strain>
    </source>
</reference>
<reference evidence="3" key="2">
    <citation type="submission" date="2017-06" db="EMBL/GenBank/DDBJ databases">
        <title>WGS assembly of Brachypodium distachyon.</title>
        <authorList>
            <consortium name="The International Brachypodium Initiative"/>
            <person name="Lucas S."/>
            <person name="Harmon-Smith M."/>
            <person name="Lail K."/>
            <person name="Tice H."/>
            <person name="Grimwood J."/>
            <person name="Bruce D."/>
            <person name="Barry K."/>
            <person name="Shu S."/>
            <person name="Lindquist E."/>
            <person name="Wang M."/>
            <person name="Pitluck S."/>
            <person name="Vogel J.P."/>
            <person name="Garvin D.F."/>
            <person name="Mockler T.C."/>
            <person name="Schmutz J."/>
            <person name="Rokhsar D."/>
            <person name="Bevan M.W."/>
        </authorList>
    </citation>
    <scope>NUCLEOTIDE SEQUENCE</scope>
    <source>
        <strain evidence="3">Bd21</strain>
    </source>
</reference>
<feature type="compositionally biased region" description="Polar residues" evidence="2">
    <location>
        <begin position="332"/>
        <end position="343"/>
    </location>
</feature>
<evidence type="ECO:0000313" key="5">
    <source>
        <dbReference type="Proteomes" id="UP000008810"/>
    </source>
</evidence>